<dbReference type="RefSeq" id="WP_394836513.1">
    <property type="nucleotide sequence ID" value="NZ_CP089929.1"/>
</dbReference>
<evidence type="ECO:0000313" key="2">
    <source>
        <dbReference type="Proteomes" id="UP001374803"/>
    </source>
</evidence>
<protein>
    <submittedName>
        <fullName evidence="1">Uncharacterized protein</fullName>
    </submittedName>
</protein>
<evidence type="ECO:0000313" key="1">
    <source>
        <dbReference type="EMBL" id="WXB06856.1"/>
    </source>
</evidence>
<sequence>MDHEPPRTFAVITFLIKQSLQDARRQVQVLRHLQAGPLLPDESTLSQIGRYLDNEHAVHAIHREQIDEWSREPIEEHHHHELARLRDLLSLTYATLAEGYRLLESMGRQTESPSP</sequence>
<accession>A0ABZ2LAP4</accession>
<keyword evidence="2" id="KW-1185">Reference proteome</keyword>
<proteinExistence type="predicted"/>
<gene>
    <name evidence="1" type="ORF">LVJ94_06360</name>
</gene>
<dbReference type="EMBL" id="CP089983">
    <property type="protein sequence ID" value="WXB06856.1"/>
    <property type="molecule type" value="Genomic_DNA"/>
</dbReference>
<dbReference type="Proteomes" id="UP001374803">
    <property type="component" value="Chromosome"/>
</dbReference>
<reference evidence="1" key="1">
    <citation type="submission" date="2021-12" db="EMBL/GenBank/DDBJ databases">
        <title>Discovery of the Pendulisporaceae a myxobacterial family with distinct sporulation behavior and unique specialized metabolism.</title>
        <authorList>
            <person name="Garcia R."/>
            <person name="Popoff A."/>
            <person name="Bader C.D."/>
            <person name="Loehr J."/>
            <person name="Walesch S."/>
            <person name="Walt C."/>
            <person name="Boldt J."/>
            <person name="Bunk B."/>
            <person name="Haeckl F.J.F.P.J."/>
            <person name="Gunesch A.P."/>
            <person name="Birkelbach J."/>
            <person name="Nuebel U."/>
            <person name="Pietschmann T."/>
            <person name="Bach T."/>
            <person name="Mueller R."/>
        </authorList>
    </citation>
    <scope>NUCLEOTIDE SEQUENCE</scope>
    <source>
        <strain evidence="1">MSr11367</strain>
    </source>
</reference>
<organism evidence="1 2">
    <name type="scientific">Pendulispora rubella</name>
    <dbReference type="NCBI Taxonomy" id="2741070"/>
    <lineage>
        <taxon>Bacteria</taxon>
        <taxon>Pseudomonadati</taxon>
        <taxon>Myxococcota</taxon>
        <taxon>Myxococcia</taxon>
        <taxon>Myxococcales</taxon>
        <taxon>Sorangiineae</taxon>
        <taxon>Pendulisporaceae</taxon>
        <taxon>Pendulispora</taxon>
    </lineage>
</organism>
<name>A0ABZ2LAP4_9BACT</name>